<dbReference type="Pfam" id="PF00702">
    <property type="entry name" value="Hydrolase"/>
    <property type="match status" value="1"/>
</dbReference>
<dbReference type="SFLD" id="SFLDS00003">
    <property type="entry name" value="Haloacid_Dehalogenase"/>
    <property type="match status" value="1"/>
</dbReference>
<sequence length="226" mass="26543">MNTFLVFDCYQTLLYKKNLEKIVREFIAKKLGAHVPLPQVKSAFDLIYYRHKFAHPRFSSPQDRKKFFITYNRELLRIMGFDISDTLAADLNTRLNRAVYAPYPDTVRALKYFKTKKKIPLGLLANWTASLETVLKNLHMDKYFDSIMSSHNLKIEKPDPEFFTRALIIIKKKYKKIYYVGDDYELDILPARAAGLIPILIDRKNKYPAQIDCIKIRSLVELSRII</sequence>
<organism evidence="1 2">
    <name type="scientific">Candidatus Uhrbacteria bacterium RIFCSPLOWO2_02_FULL_49_11</name>
    <dbReference type="NCBI Taxonomy" id="1802409"/>
    <lineage>
        <taxon>Bacteria</taxon>
        <taxon>Candidatus Uhriibacteriota</taxon>
    </lineage>
</organism>
<dbReference type="InterPro" id="IPR051828">
    <property type="entry name" value="HAD-like_hydrolase_domain"/>
</dbReference>
<dbReference type="SUPFAM" id="SSF56784">
    <property type="entry name" value="HAD-like"/>
    <property type="match status" value="1"/>
</dbReference>
<dbReference type="EMBL" id="MGER01000043">
    <property type="protein sequence ID" value="OGL87920.1"/>
    <property type="molecule type" value="Genomic_DNA"/>
</dbReference>
<accession>A0A1F7VBK0</accession>
<reference evidence="1 2" key="1">
    <citation type="journal article" date="2016" name="Nat. Commun.">
        <title>Thousands of microbial genomes shed light on interconnected biogeochemical processes in an aquifer system.</title>
        <authorList>
            <person name="Anantharaman K."/>
            <person name="Brown C.T."/>
            <person name="Hug L.A."/>
            <person name="Sharon I."/>
            <person name="Castelle C.J."/>
            <person name="Probst A.J."/>
            <person name="Thomas B.C."/>
            <person name="Singh A."/>
            <person name="Wilkins M.J."/>
            <person name="Karaoz U."/>
            <person name="Brodie E.L."/>
            <person name="Williams K.H."/>
            <person name="Hubbard S.S."/>
            <person name="Banfield J.F."/>
        </authorList>
    </citation>
    <scope>NUCLEOTIDE SEQUENCE [LARGE SCALE GENOMIC DNA]</scope>
</reference>
<gene>
    <name evidence="1" type="ORF">A3I42_00320</name>
</gene>
<dbReference type="AlphaFoldDB" id="A0A1F7VBK0"/>
<dbReference type="InterPro" id="IPR006439">
    <property type="entry name" value="HAD-SF_hydro_IA"/>
</dbReference>
<dbReference type="PANTHER" id="PTHR46191">
    <property type="match status" value="1"/>
</dbReference>
<dbReference type="InterPro" id="IPR023198">
    <property type="entry name" value="PGP-like_dom2"/>
</dbReference>
<dbReference type="InterPro" id="IPR036412">
    <property type="entry name" value="HAD-like_sf"/>
</dbReference>
<comment type="caution">
    <text evidence="1">The sequence shown here is derived from an EMBL/GenBank/DDBJ whole genome shotgun (WGS) entry which is preliminary data.</text>
</comment>
<dbReference type="SFLD" id="SFLDG01129">
    <property type="entry name" value="C1.5:_HAD__Beta-PGM__Phosphata"/>
    <property type="match status" value="1"/>
</dbReference>
<evidence type="ECO:0000313" key="2">
    <source>
        <dbReference type="Proteomes" id="UP000178264"/>
    </source>
</evidence>
<dbReference type="Gene3D" id="1.10.150.240">
    <property type="entry name" value="Putative phosphatase, domain 2"/>
    <property type="match status" value="1"/>
</dbReference>
<dbReference type="PANTHER" id="PTHR46191:SF2">
    <property type="entry name" value="HALOACID DEHALOGENASE-LIKE HYDROLASE DOMAIN-CONTAINING PROTEIN 3"/>
    <property type="match status" value="1"/>
</dbReference>
<evidence type="ECO:0000313" key="1">
    <source>
        <dbReference type="EMBL" id="OGL87920.1"/>
    </source>
</evidence>
<dbReference type="Proteomes" id="UP000178264">
    <property type="component" value="Unassembled WGS sequence"/>
</dbReference>
<dbReference type="Gene3D" id="3.40.50.1000">
    <property type="entry name" value="HAD superfamily/HAD-like"/>
    <property type="match status" value="1"/>
</dbReference>
<name>A0A1F7VBK0_9BACT</name>
<dbReference type="InterPro" id="IPR023214">
    <property type="entry name" value="HAD_sf"/>
</dbReference>
<evidence type="ECO:0008006" key="3">
    <source>
        <dbReference type="Google" id="ProtNLM"/>
    </source>
</evidence>
<protein>
    <recommendedName>
        <fullName evidence="3">HAD family hydrolase</fullName>
    </recommendedName>
</protein>
<dbReference type="NCBIfam" id="TIGR01549">
    <property type="entry name" value="HAD-SF-IA-v1"/>
    <property type="match status" value="1"/>
</dbReference>
<proteinExistence type="predicted"/>